<keyword evidence="13" id="KW-0443">Lipid metabolism</keyword>
<evidence type="ECO:0000256" key="5">
    <source>
        <dbReference type="ARBA" id="ARBA00022475"/>
    </source>
</evidence>
<dbReference type="PANTHER" id="PTHR10151">
    <property type="entry name" value="ECTONUCLEOTIDE PYROPHOSPHATASE/PHOSPHODIESTERASE"/>
    <property type="match status" value="1"/>
</dbReference>
<sequence>MSFLRLFFIFWIFQIGVAQKLAVIIVDGLAANTFHKFSHLPSFQLLPFQIDIPFLTGVLPRRHGIIGDYIYNWRDDLRFNNFSKNSDFSRDWWTIDPIYVSAVKSQASVAMFYFPECKINWEIGPQVCVPPRNDGKTFSNENQIRSIIQATNEHDLTLIYHPWIGEEIRRKGVHHTNEKRSKEVGKFAQSLERLTAQARERIDLNIIVVSTHGYIDVPRAHIRSIDEYIPMELIETTIGSGSIKQLIVKKGKTHQVYSQLRDHHPIPNVRVYYTSPKSGDIPEHFSYKKSDIVADLVLVADPGYAIVTKDEKKQFPKPKLHEIPAAIDGYNNELPDVLGVFLGYGPSFNKNYRKGPIQLFDIYSLMCSLLSIKCNNTPGRILRIDDVLTSEARVEIRRANSNSIIQFSLVNLVLPRYANGILVSFTREPFLFNTSNHDEIFTVH</sequence>
<comment type="catalytic activity">
    <reaction evidence="25">
        <text>a 1-acyl-sn-glycero-3-phosphocholine + H2O = a 1-acyl-sn-glycerol + phosphocholine + H(+)</text>
        <dbReference type="Rhea" id="RHEA:44720"/>
        <dbReference type="ChEBI" id="CHEBI:15377"/>
        <dbReference type="ChEBI" id="CHEBI:15378"/>
        <dbReference type="ChEBI" id="CHEBI:58168"/>
        <dbReference type="ChEBI" id="CHEBI:64683"/>
        <dbReference type="ChEBI" id="CHEBI:295975"/>
    </reaction>
    <physiologicalReaction direction="left-to-right" evidence="25">
        <dbReference type="Rhea" id="RHEA:44721"/>
    </physiologicalReaction>
</comment>
<keyword evidence="16" id="KW-0325">Glycoprotein</keyword>
<keyword evidence="34" id="KW-1185">Reference proteome</keyword>
<dbReference type="GO" id="GO:0046872">
    <property type="term" value="F:metal ion binding"/>
    <property type="evidence" value="ECO:0007669"/>
    <property type="project" value="UniProtKB-KW"/>
</dbReference>
<evidence type="ECO:0000256" key="9">
    <source>
        <dbReference type="ARBA" id="ARBA00022729"/>
    </source>
</evidence>
<dbReference type="Gene3D" id="3.30.1360.180">
    <property type="match status" value="1"/>
</dbReference>
<evidence type="ECO:0000256" key="3">
    <source>
        <dbReference type="ARBA" id="ARBA00010594"/>
    </source>
</evidence>
<keyword evidence="9 32" id="KW-0732">Signal</keyword>
<evidence type="ECO:0000256" key="12">
    <source>
        <dbReference type="ARBA" id="ARBA00022963"/>
    </source>
</evidence>
<name>A0A9P1IQ09_9PELO</name>
<comment type="similarity">
    <text evidence="3">Belongs to the nucleotide pyrophosphatase/phosphodiesterase family.</text>
</comment>
<dbReference type="GO" id="GO:0005886">
    <property type="term" value="C:plasma membrane"/>
    <property type="evidence" value="ECO:0007669"/>
    <property type="project" value="UniProtKB-SubCell"/>
</dbReference>
<evidence type="ECO:0000256" key="20">
    <source>
        <dbReference type="ARBA" id="ARBA00046203"/>
    </source>
</evidence>
<evidence type="ECO:0000256" key="10">
    <source>
        <dbReference type="ARBA" id="ARBA00022801"/>
    </source>
</evidence>
<dbReference type="Pfam" id="PF01663">
    <property type="entry name" value="Phosphodiest"/>
    <property type="match status" value="1"/>
</dbReference>
<accession>A0A9P1IQ09</accession>
<feature type="chain" id="PRO_5040282554" description="glycerophosphocholine cholinephosphodiesterase" evidence="32">
    <location>
        <begin position="19"/>
        <end position="444"/>
    </location>
</feature>
<evidence type="ECO:0000313" key="33">
    <source>
        <dbReference type="EMBL" id="CAI5449265.1"/>
    </source>
</evidence>
<evidence type="ECO:0000256" key="6">
    <source>
        <dbReference type="ARBA" id="ARBA00022553"/>
    </source>
</evidence>
<dbReference type="Gene3D" id="3.40.720.10">
    <property type="entry name" value="Alkaline Phosphatase, subunit A"/>
    <property type="match status" value="1"/>
</dbReference>
<dbReference type="InterPro" id="IPR017850">
    <property type="entry name" value="Alkaline_phosphatase_core_sf"/>
</dbReference>
<comment type="caution">
    <text evidence="33">The sequence shown here is derived from an EMBL/GenBank/DDBJ whole genome shotgun (WGS) entry which is preliminary data.</text>
</comment>
<evidence type="ECO:0000256" key="22">
    <source>
        <dbReference type="ARBA" id="ARBA00047322"/>
    </source>
</evidence>
<keyword evidence="14" id="KW-0472">Membrane</keyword>
<dbReference type="OrthoDB" id="415411at2759"/>
<keyword evidence="5" id="KW-1003">Cell membrane</keyword>
<keyword evidence="6" id="KW-0597">Phosphoprotein</keyword>
<comment type="catalytic activity">
    <reaction evidence="24">
        <text>a 1-O-alkyl-sn-glycero-3-phosphocholine + H2O = a 1-O-alkyl-sn-glycerol + phosphocholine + H(+)</text>
        <dbReference type="Rhea" id="RHEA:36083"/>
        <dbReference type="ChEBI" id="CHEBI:15377"/>
        <dbReference type="ChEBI" id="CHEBI:15378"/>
        <dbReference type="ChEBI" id="CHEBI:15850"/>
        <dbReference type="ChEBI" id="CHEBI:30909"/>
        <dbReference type="ChEBI" id="CHEBI:295975"/>
    </reaction>
    <physiologicalReaction direction="left-to-right" evidence="24">
        <dbReference type="Rhea" id="RHEA:36084"/>
    </physiologicalReaction>
</comment>
<evidence type="ECO:0000256" key="25">
    <source>
        <dbReference type="ARBA" id="ARBA00047600"/>
    </source>
</evidence>
<evidence type="ECO:0000256" key="14">
    <source>
        <dbReference type="ARBA" id="ARBA00023136"/>
    </source>
</evidence>
<evidence type="ECO:0000256" key="21">
    <source>
        <dbReference type="ARBA" id="ARBA00047290"/>
    </source>
</evidence>
<dbReference type="GO" id="GO:0098552">
    <property type="term" value="C:side of membrane"/>
    <property type="evidence" value="ECO:0007669"/>
    <property type="project" value="UniProtKB-KW"/>
</dbReference>
<keyword evidence="10" id="KW-0378">Hydrolase</keyword>
<comment type="catalytic activity">
    <reaction evidence="31">
        <text>1-(5Z,8Z,11Z,14Z-eicosatetraenoyl)-sn-glycero-3-phosphocholine + H2O = 1-(5Z,8Z,11Z,14Z-eicosatetraenoyl)-sn-glycerol + phosphocholine + H(+)</text>
        <dbReference type="Rhea" id="RHEA:41003"/>
        <dbReference type="ChEBI" id="CHEBI:15377"/>
        <dbReference type="ChEBI" id="CHEBI:15378"/>
        <dbReference type="ChEBI" id="CHEBI:34071"/>
        <dbReference type="ChEBI" id="CHEBI:74344"/>
        <dbReference type="ChEBI" id="CHEBI:295975"/>
    </reaction>
    <physiologicalReaction direction="left-to-right" evidence="31">
        <dbReference type="Rhea" id="RHEA:41004"/>
    </physiologicalReaction>
</comment>
<feature type="signal peptide" evidence="32">
    <location>
        <begin position="1"/>
        <end position="18"/>
    </location>
</feature>
<dbReference type="Proteomes" id="UP001152747">
    <property type="component" value="Unassembled WGS sequence"/>
</dbReference>
<evidence type="ECO:0000256" key="27">
    <source>
        <dbReference type="ARBA" id="ARBA00048209"/>
    </source>
</evidence>
<evidence type="ECO:0000256" key="17">
    <source>
        <dbReference type="ARBA" id="ARBA00023288"/>
    </source>
</evidence>
<dbReference type="EMBL" id="CANHGI010000004">
    <property type="protein sequence ID" value="CAI5449265.1"/>
    <property type="molecule type" value="Genomic_DNA"/>
</dbReference>
<dbReference type="EC" id="3.1.4.38" evidence="4"/>
<comment type="function">
    <text evidence="20">Choline-specific glycerophosphodiesterase that hydrolyzes glycerophosphocholine (GPC) and lysophosphatidylcholine (LPC) and contributes to supplying choline to the cells. Has a preference for LPC with short (12:0 and 14:0) or polyunsaturated (18:2 and 20:4) fatty acids. In vitro, hydrolyzes only choline-containing lysophospholipids, such as sphingosylphosphorylcholine (SPC), platelet-activating factor (PAF) and lysoPAF, but not other lysophospholipids.</text>
</comment>
<dbReference type="GO" id="GO:0047390">
    <property type="term" value="F:glycerophosphocholine cholinephosphodiesterase activity"/>
    <property type="evidence" value="ECO:0007669"/>
    <property type="project" value="UniProtKB-EC"/>
</dbReference>
<comment type="catalytic activity">
    <reaction evidence="26">
        <text>1-tetradecanoyl-sn-glycero-3-phosphocholine + H2O = 1-tetradecanoyl-sn-glycerol + phosphocholine + H(+)</text>
        <dbReference type="Rhea" id="RHEA:40999"/>
        <dbReference type="ChEBI" id="CHEBI:15377"/>
        <dbReference type="ChEBI" id="CHEBI:15378"/>
        <dbReference type="ChEBI" id="CHEBI:64489"/>
        <dbReference type="ChEBI" id="CHEBI:75536"/>
        <dbReference type="ChEBI" id="CHEBI:295975"/>
    </reaction>
    <physiologicalReaction direction="left-to-right" evidence="26">
        <dbReference type="Rhea" id="RHEA:41000"/>
    </physiologicalReaction>
</comment>
<evidence type="ECO:0000256" key="15">
    <source>
        <dbReference type="ARBA" id="ARBA00023157"/>
    </source>
</evidence>
<comment type="catalytic activity">
    <reaction evidence="30">
        <text>1-(9Z,12Z)-octadecadienoyl-sn-glycero-3-phosphocholine + H2O = 1-(9Z,12Z-octadecadienoyl)-sn-glycerol + phosphocholine + H(+)</text>
        <dbReference type="Rhea" id="RHEA:41115"/>
        <dbReference type="ChEBI" id="CHEBI:15377"/>
        <dbReference type="ChEBI" id="CHEBI:15378"/>
        <dbReference type="ChEBI" id="CHEBI:28733"/>
        <dbReference type="ChEBI" id="CHEBI:75561"/>
        <dbReference type="ChEBI" id="CHEBI:295975"/>
    </reaction>
    <physiologicalReaction direction="left-to-right" evidence="30">
        <dbReference type="Rhea" id="RHEA:41116"/>
    </physiologicalReaction>
</comment>
<evidence type="ECO:0000313" key="34">
    <source>
        <dbReference type="Proteomes" id="UP001152747"/>
    </source>
</evidence>
<proteinExistence type="inferred from homology"/>
<evidence type="ECO:0000256" key="26">
    <source>
        <dbReference type="ARBA" id="ARBA00047779"/>
    </source>
</evidence>
<keyword evidence="7" id="KW-0336">GPI-anchor</keyword>
<dbReference type="InterPro" id="IPR002591">
    <property type="entry name" value="Phosphodiest/P_Trfase"/>
</dbReference>
<comment type="catalytic activity">
    <reaction evidence="22">
        <text>1-(9Z-octadecenoyl)-sn-glycero-3-phosphocholine + H2O = 1-(9Z-octadecenoyl)-sn-glycerol + phosphocholine + H(+)</text>
        <dbReference type="Rhea" id="RHEA:41091"/>
        <dbReference type="ChEBI" id="CHEBI:15377"/>
        <dbReference type="ChEBI" id="CHEBI:15378"/>
        <dbReference type="ChEBI" id="CHEBI:28610"/>
        <dbReference type="ChEBI" id="CHEBI:75757"/>
        <dbReference type="ChEBI" id="CHEBI:295975"/>
    </reaction>
    <physiologicalReaction direction="left-to-right" evidence="22">
        <dbReference type="Rhea" id="RHEA:41092"/>
    </physiologicalReaction>
</comment>
<dbReference type="GO" id="GO:0016042">
    <property type="term" value="P:lipid catabolic process"/>
    <property type="evidence" value="ECO:0007669"/>
    <property type="project" value="UniProtKB-KW"/>
</dbReference>
<evidence type="ECO:0000256" key="8">
    <source>
        <dbReference type="ARBA" id="ARBA00022723"/>
    </source>
</evidence>
<keyword evidence="15" id="KW-1015">Disulfide bond</keyword>
<comment type="catalytic activity">
    <reaction evidence="27">
        <text>1-hexadecanoyl-sn-glycero-3-phosphocholine + H2O = 1-hexadecanoyl-sn-glycerol + phosphocholine + H(+)</text>
        <dbReference type="Rhea" id="RHEA:41119"/>
        <dbReference type="ChEBI" id="CHEBI:15377"/>
        <dbReference type="ChEBI" id="CHEBI:15378"/>
        <dbReference type="ChEBI" id="CHEBI:72998"/>
        <dbReference type="ChEBI" id="CHEBI:75542"/>
        <dbReference type="ChEBI" id="CHEBI:295975"/>
    </reaction>
    <physiologicalReaction direction="left-to-right" evidence="27">
        <dbReference type="Rhea" id="RHEA:41120"/>
    </physiologicalReaction>
</comment>
<keyword evidence="11" id="KW-0862">Zinc</keyword>
<comment type="catalytic activity">
    <reaction evidence="29">
        <text>sn-glycerol 3-phosphocholine + H2O = phosphocholine + glycerol + H(+)</text>
        <dbReference type="Rhea" id="RHEA:19545"/>
        <dbReference type="ChEBI" id="CHEBI:15377"/>
        <dbReference type="ChEBI" id="CHEBI:15378"/>
        <dbReference type="ChEBI" id="CHEBI:16870"/>
        <dbReference type="ChEBI" id="CHEBI:17754"/>
        <dbReference type="ChEBI" id="CHEBI:295975"/>
        <dbReference type="EC" id="3.1.4.38"/>
    </reaction>
    <physiologicalReaction direction="left-to-right" evidence="29">
        <dbReference type="Rhea" id="RHEA:19546"/>
    </physiologicalReaction>
</comment>
<evidence type="ECO:0000256" key="7">
    <source>
        <dbReference type="ARBA" id="ARBA00022622"/>
    </source>
</evidence>
<evidence type="ECO:0000256" key="11">
    <source>
        <dbReference type="ARBA" id="ARBA00022833"/>
    </source>
</evidence>
<gene>
    <name evidence="33" type="ORF">CAMP_LOCUS11902</name>
</gene>
<comment type="catalytic activity">
    <reaction evidence="23">
        <text>glycero-2-phosphocholine + H2O = phosphocholine + glycerol + H(+)</text>
        <dbReference type="Rhea" id="RHEA:61684"/>
        <dbReference type="ChEBI" id="CHEBI:15377"/>
        <dbReference type="ChEBI" id="CHEBI:15378"/>
        <dbReference type="ChEBI" id="CHEBI:17754"/>
        <dbReference type="ChEBI" id="CHEBI:144950"/>
        <dbReference type="ChEBI" id="CHEBI:295975"/>
    </reaction>
    <physiologicalReaction direction="left-to-right" evidence="23">
        <dbReference type="Rhea" id="RHEA:61685"/>
    </physiologicalReaction>
</comment>
<keyword evidence="17" id="KW-0449">Lipoprotein</keyword>
<organism evidence="33 34">
    <name type="scientific">Caenorhabditis angaria</name>
    <dbReference type="NCBI Taxonomy" id="860376"/>
    <lineage>
        <taxon>Eukaryota</taxon>
        <taxon>Metazoa</taxon>
        <taxon>Ecdysozoa</taxon>
        <taxon>Nematoda</taxon>
        <taxon>Chromadorea</taxon>
        <taxon>Rhabditida</taxon>
        <taxon>Rhabditina</taxon>
        <taxon>Rhabditomorpha</taxon>
        <taxon>Rhabditoidea</taxon>
        <taxon>Rhabditidae</taxon>
        <taxon>Peloderinae</taxon>
        <taxon>Caenorhabditis</taxon>
    </lineage>
</organism>
<evidence type="ECO:0000256" key="19">
    <source>
        <dbReference type="ARBA" id="ARBA00032556"/>
    </source>
</evidence>
<evidence type="ECO:0000256" key="29">
    <source>
        <dbReference type="ARBA" id="ARBA00048703"/>
    </source>
</evidence>
<comment type="catalytic activity">
    <reaction evidence="21">
        <text>1-dodecanoyl-sn-glycero-3-phosphocholine + H2O = 1-dodecanoyl-sn-glycerol + phosphocholine + H(+)</text>
        <dbReference type="Rhea" id="RHEA:41127"/>
        <dbReference type="ChEBI" id="CHEBI:15377"/>
        <dbReference type="ChEBI" id="CHEBI:15378"/>
        <dbReference type="ChEBI" id="CHEBI:74966"/>
        <dbReference type="ChEBI" id="CHEBI:75529"/>
        <dbReference type="ChEBI" id="CHEBI:295975"/>
    </reaction>
    <physiologicalReaction direction="left-to-right" evidence="21">
        <dbReference type="Rhea" id="RHEA:41128"/>
    </physiologicalReaction>
</comment>
<evidence type="ECO:0000256" key="23">
    <source>
        <dbReference type="ARBA" id="ARBA00047482"/>
    </source>
</evidence>
<evidence type="ECO:0000256" key="32">
    <source>
        <dbReference type="SAM" id="SignalP"/>
    </source>
</evidence>
<evidence type="ECO:0000256" key="18">
    <source>
        <dbReference type="ARBA" id="ARBA00031167"/>
    </source>
</evidence>
<evidence type="ECO:0000256" key="31">
    <source>
        <dbReference type="ARBA" id="ARBA00049320"/>
    </source>
</evidence>
<evidence type="ECO:0000256" key="1">
    <source>
        <dbReference type="ARBA" id="ARBA00001947"/>
    </source>
</evidence>
<evidence type="ECO:0000256" key="4">
    <source>
        <dbReference type="ARBA" id="ARBA00012318"/>
    </source>
</evidence>
<comment type="subcellular location">
    <subcellularLocation>
        <location evidence="2">Cell membrane</location>
        <topology evidence="2">Lipid-anchor</topology>
        <topology evidence="2">GPI-anchor</topology>
    </subcellularLocation>
</comment>
<keyword evidence="12" id="KW-0442">Lipid degradation</keyword>
<evidence type="ECO:0000256" key="28">
    <source>
        <dbReference type="ARBA" id="ARBA00048234"/>
    </source>
</evidence>
<evidence type="ECO:0000256" key="24">
    <source>
        <dbReference type="ARBA" id="ARBA00047494"/>
    </source>
</evidence>
<keyword evidence="8" id="KW-0479">Metal-binding</keyword>
<evidence type="ECO:0000256" key="2">
    <source>
        <dbReference type="ARBA" id="ARBA00004609"/>
    </source>
</evidence>
<protein>
    <recommendedName>
        <fullName evidence="4">glycerophosphocholine cholinephosphodiesterase</fullName>
        <ecNumber evidence="4">3.1.4.38</ecNumber>
    </recommendedName>
    <alternativeName>
        <fullName evidence="19">Choline-specific glycerophosphodiester phosphodiesterase</fullName>
    </alternativeName>
    <alternativeName>
        <fullName evidence="18">Ectonucleotide pyrophosphatase/phosphodiesterase family member 6</fullName>
    </alternativeName>
</protein>
<reference evidence="33" key="1">
    <citation type="submission" date="2022-11" db="EMBL/GenBank/DDBJ databases">
        <authorList>
            <person name="Kikuchi T."/>
        </authorList>
    </citation>
    <scope>NUCLEOTIDE SEQUENCE</scope>
    <source>
        <strain evidence="33">PS1010</strain>
    </source>
</reference>
<evidence type="ECO:0000256" key="16">
    <source>
        <dbReference type="ARBA" id="ARBA00023180"/>
    </source>
</evidence>
<dbReference type="PANTHER" id="PTHR10151:SF66">
    <property type="entry name" value="GLYCEROPHOSPHOCHOLINE CHOLINEPHOSPHODIESTERASE ENPP6"/>
    <property type="match status" value="1"/>
</dbReference>
<dbReference type="SUPFAM" id="SSF53649">
    <property type="entry name" value="Alkaline phosphatase-like"/>
    <property type="match status" value="1"/>
</dbReference>
<evidence type="ECO:0000256" key="13">
    <source>
        <dbReference type="ARBA" id="ARBA00023098"/>
    </source>
</evidence>
<comment type="catalytic activity">
    <reaction evidence="28">
        <text>sphing-4-enine-phosphocholine + H2O = sphing-4-enine + phosphocholine + H(+)</text>
        <dbReference type="Rhea" id="RHEA:41095"/>
        <dbReference type="ChEBI" id="CHEBI:15377"/>
        <dbReference type="ChEBI" id="CHEBI:15378"/>
        <dbReference type="ChEBI" id="CHEBI:57756"/>
        <dbReference type="ChEBI" id="CHEBI:58906"/>
        <dbReference type="ChEBI" id="CHEBI:295975"/>
    </reaction>
    <physiologicalReaction direction="left-to-right" evidence="28">
        <dbReference type="Rhea" id="RHEA:41096"/>
    </physiologicalReaction>
</comment>
<evidence type="ECO:0000256" key="30">
    <source>
        <dbReference type="ARBA" id="ARBA00049092"/>
    </source>
</evidence>
<dbReference type="AlphaFoldDB" id="A0A9P1IQ09"/>
<comment type="cofactor">
    <cofactor evidence="1">
        <name>Zn(2+)</name>
        <dbReference type="ChEBI" id="CHEBI:29105"/>
    </cofactor>
</comment>